<name>A0AAU9WUE9_9CNID</name>
<dbReference type="PROSITE" id="PS50948">
    <property type="entry name" value="PAN"/>
    <property type="match status" value="1"/>
</dbReference>
<comment type="caution">
    <text evidence="3">The sequence shown here is derived from an EMBL/GenBank/DDBJ whole genome shotgun (WGS) entry which is preliminary data.</text>
</comment>
<dbReference type="EMBL" id="CALNXJ010000021">
    <property type="protein sequence ID" value="CAH3126098.1"/>
    <property type="molecule type" value="Genomic_DNA"/>
</dbReference>
<dbReference type="SUPFAM" id="SSF56496">
    <property type="entry name" value="Fibrinogen C-terminal domain-like"/>
    <property type="match status" value="1"/>
</dbReference>
<dbReference type="InterPro" id="IPR036056">
    <property type="entry name" value="Fibrinogen-like_C"/>
</dbReference>
<proteinExistence type="predicted"/>
<accession>A0AAU9WUE9</accession>
<dbReference type="GO" id="GO:0005615">
    <property type="term" value="C:extracellular space"/>
    <property type="evidence" value="ECO:0007669"/>
    <property type="project" value="TreeGrafter"/>
</dbReference>
<dbReference type="PANTHER" id="PTHR16146">
    <property type="entry name" value="INTELECTIN"/>
    <property type="match status" value="1"/>
</dbReference>
<dbReference type="Gene3D" id="2.60.120.1000">
    <property type="match status" value="1"/>
</dbReference>
<dbReference type="Pfam" id="PF00147">
    <property type="entry name" value="Fibrinogen_C"/>
    <property type="match status" value="1"/>
</dbReference>
<feature type="domain" description="Apple" evidence="2">
    <location>
        <begin position="11"/>
        <end position="93"/>
    </location>
</feature>
<gene>
    <name evidence="3" type="ORF">PMEA_00011923</name>
</gene>
<dbReference type="PANTHER" id="PTHR16146:SF46">
    <property type="entry name" value="INTELECTIN-1A-RELATED"/>
    <property type="match status" value="1"/>
</dbReference>
<evidence type="ECO:0000256" key="1">
    <source>
        <dbReference type="ARBA" id="ARBA00023157"/>
    </source>
</evidence>
<evidence type="ECO:0000313" key="4">
    <source>
        <dbReference type="Proteomes" id="UP001159428"/>
    </source>
</evidence>
<sequence length="352" mass="39902">MILLVLFTDVCRQVHFLQGIPDKALIGHIIKTIPVETDDHCEIACYRDLMCLSYNIGPKQAHGHQCELSKSDHIQDPADLVPMAGYIYRPTEQIQNSLGSLSMLDLTDLPELIFPVTHLKVALCYRHRRVVSYIANNEAWYLTFFFLSLSLKGTDCKEIKTTFPSAPDGMYEIQPNIGNSKFWAYCDMTSFGGGWTMCYSTDDLADPKTEVTYDENYPYGTNGYRTDCNEVQFREILFVDETTNEKAFFTYKLSSSLVAKGNYQTQISGLWLGGGVATTSHEYQLLICDHSFYSGFFISGYTNCYKRCNHWCGDLLTPYFRSASTSPNYAGVAFNVNGHRPRSIRLMSVGLR</sequence>
<keyword evidence="1" id="KW-1015">Disulfide bond</keyword>
<dbReference type="Proteomes" id="UP001159428">
    <property type="component" value="Unassembled WGS sequence"/>
</dbReference>
<evidence type="ECO:0000313" key="3">
    <source>
        <dbReference type="EMBL" id="CAH3126098.1"/>
    </source>
</evidence>
<dbReference type="InterPro" id="IPR002181">
    <property type="entry name" value="Fibrinogen_a/b/g_C_dom"/>
</dbReference>
<reference evidence="3 4" key="1">
    <citation type="submission" date="2022-05" db="EMBL/GenBank/DDBJ databases">
        <authorList>
            <consortium name="Genoscope - CEA"/>
            <person name="William W."/>
        </authorList>
    </citation>
    <scope>NUCLEOTIDE SEQUENCE [LARGE SCALE GENOMIC DNA]</scope>
</reference>
<dbReference type="GO" id="GO:0070492">
    <property type="term" value="F:oligosaccharide binding"/>
    <property type="evidence" value="ECO:0007669"/>
    <property type="project" value="TreeGrafter"/>
</dbReference>
<evidence type="ECO:0000259" key="2">
    <source>
        <dbReference type="PROSITE" id="PS50948"/>
    </source>
</evidence>
<dbReference type="NCBIfam" id="NF040941">
    <property type="entry name" value="GGGWT_bact"/>
    <property type="match status" value="1"/>
</dbReference>
<dbReference type="AlphaFoldDB" id="A0AAU9WUE9"/>
<protein>
    <recommendedName>
        <fullName evidence="2">Apple domain-containing protein</fullName>
    </recommendedName>
</protein>
<keyword evidence="4" id="KW-1185">Reference proteome</keyword>
<organism evidence="3 4">
    <name type="scientific">Pocillopora meandrina</name>
    <dbReference type="NCBI Taxonomy" id="46732"/>
    <lineage>
        <taxon>Eukaryota</taxon>
        <taxon>Metazoa</taxon>
        <taxon>Cnidaria</taxon>
        <taxon>Anthozoa</taxon>
        <taxon>Hexacorallia</taxon>
        <taxon>Scleractinia</taxon>
        <taxon>Astrocoeniina</taxon>
        <taxon>Pocilloporidae</taxon>
        <taxon>Pocillopora</taxon>
    </lineage>
</organism>
<dbReference type="InterPro" id="IPR003609">
    <property type="entry name" value="Pan_app"/>
</dbReference>